<feature type="domain" description="GP-PDE" evidence="2">
    <location>
        <begin position="362"/>
        <end position="589"/>
    </location>
</feature>
<reference evidence="3 4" key="1">
    <citation type="submission" date="2018-09" db="EMBL/GenBank/DDBJ databases">
        <title>Paenibacillus SK2017-BO5.</title>
        <authorList>
            <person name="Piskunova J.V."/>
            <person name="Dubiley S.A."/>
            <person name="Severinov K.V."/>
        </authorList>
    </citation>
    <scope>NUCLEOTIDE SEQUENCE [LARGE SCALE GENOMIC DNA]</scope>
    <source>
        <strain evidence="3 4">BO5</strain>
    </source>
</reference>
<keyword evidence="1" id="KW-1133">Transmembrane helix</keyword>
<dbReference type="PROSITE" id="PS51704">
    <property type="entry name" value="GP_PDE"/>
    <property type="match status" value="1"/>
</dbReference>
<evidence type="ECO:0000313" key="3">
    <source>
        <dbReference type="EMBL" id="RJG26604.1"/>
    </source>
</evidence>
<gene>
    <name evidence="3" type="ORF">DQX05_00780</name>
</gene>
<organism evidence="3 4">
    <name type="scientific">Paenibacillus thiaminolyticus</name>
    <name type="common">Bacillus thiaminolyticus</name>
    <dbReference type="NCBI Taxonomy" id="49283"/>
    <lineage>
        <taxon>Bacteria</taxon>
        <taxon>Bacillati</taxon>
        <taxon>Bacillota</taxon>
        <taxon>Bacilli</taxon>
        <taxon>Bacillales</taxon>
        <taxon>Paenibacillaceae</taxon>
        <taxon>Paenibacillus</taxon>
    </lineage>
</organism>
<dbReference type="RefSeq" id="WP_119790033.1">
    <property type="nucleotide sequence ID" value="NZ_QYZD01000001.1"/>
</dbReference>
<sequence>MNTLNLRTRRPFQMIRGVLQVWKYAYRPFLLFELFYKLMTIGLFIPFMSIVFNKILEIGGFGAAANHDLLRFVLSRYGLLSLVLLAPVAMMLIYTEFAVLIYIAYYGMQGKTVRLRAVVLKALSRLPGLWRIGIFGLALYLLLLFPLLNTGFGSSLLPNVTIPNFITGELMKTSTGTAVFILFFTIVSILNLLCIYALPILVLEDSNQFWRAFAKSARLFWKSKWSILRAVGEWVLVFVLIIAVYIALIAAAIAVLPESLPETAIVTVGGVISFGVYVMTLVMTPLFITVVTRLYVRYAGKKHISLHSDEPDIAGGPTRAERRLFASQHRPKLALFGLLMLIAVSWGVTALLTDWGEAKDKFVIIAHRGNVNAGVENTLDAFEGAVEAGADYIELDILQTKDQKLAVIHDHNLRRLARRNVNVYDLTLAELQDIPLFQNGYAGRVPSLDEVLDAMKGRIRLNLELKTHGYETPDYVSSFIDTIRRHQAENDVVVSSLEYNLLQELKEKAPELKVGYIIFATFAPLNRFDADFFVVEEAFVTARLVASAKLIGKPLYVWTINDPERAAHFYSLGVDGIITDIPKEAREAIKELGGEPVFLLDLE</sequence>
<feature type="transmembrane region" description="Helical" evidence="1">
    <location>
        <begin position="234"/>
        <end position="256"/>
    </location>
</feature>
<keyword evidence="1" id="KW-0812">Transmembrane</keyword>
<dbReference type="Proteomes" id="UP000266177">
    <property type="component" value="Unassembled WGS sequence"/>
</dbReference>
<proteinExistence type="predicted"/>
<dbReference type="AlphaFoldDB" id="A0A3A3GN17"/>
<protein>
    <submittedName>
        <fullName evidence="3">Glycerophosphodiester phosphodiesterase</fullName>
    </submittedName>
</protein>
<accession>A0A3A3GN17</accession>
<feature type="transmembrane region" description="Helical" evidence="1">
    <location>
        <begin position="34"/>
        <end position="52"/>
    </location>
</feature>
<feature type="transmembrane region" description="Helical" evidence="1">
    <location>
        <begin position="79"/>
        <end position="107"/>
    </location>
</feature>
<keyword evidence="1" id="KW-0472">Membrane</keyword>
<dbReference type="OrthoDB" id="384721at2"/>
<dbReference type="InterPro" id="IPR018476">
    <property type="entry name" value="GlyceroP-diester-Pdiesterase_M"/>
</dbReference>
<name>A0A3A3GN17_PANTH</name>
<dbReference type="Gene3D" id="3.20.20.190">
    <property type="entry name" value="Phosphatidylinositol (PI) phosphodiesterase"/>
    <property type="match status" value="1"/>
</dbReference>
<dbReference type="CDD" id="cd08579">
    <property type="entry name" value="GDPD_memb_like"/>
    <property type="match status" value="1"/>
</dbReference>
<feature type="transmembrane region" description="Helical" evidence="1">
    <location>
        <begin position="128"/>
        <end position="148"/>
    </location>
</feature>
<dbReference type="GO" id="GO:0008081">
    <property type="term" value="F:phosphoric diester hydrolase activity"/>
    <property type="evidence" value="ECO:0007669"/>
    <property type="project" value="InterPro"/>
</dbReference>
<feature type="transmembrane region" description="Helical" evidence="1">
    <location>
        <begin position="178"/>
        <end position="203"/>
    </location>
</feature>
<feature type="transmembrane region" description="Helical" evidence="1">
    <location>
        <begin position="276"/>
        <end position="296"/>
    </location>
</feature>
<dbReference type="Pfam" id="PF10110">
    <property type="entry name" value="GPDPase_memb"/>
    <property type="match status" value="1"/>
</dbReference>
<dbReference type="Pfam" id="PF03009">
    <property type="entry name" value="GDPD"/>
    <property type="match status" value="1"/>
</dbReference>
<dbReference type="EMBL" id="QYZD01000001">
    <property type="protein sequence ID" value="RJG26604.1"/>
    <property type="molecule type" value="Genomic_DNA"/>
</dbReference>
<dbReference type="SUPFAM" id="SSF51695">
    <property type="entry name" value="PLC-like phosphodiesterases"/>
    <property type="match status" value="1"/>
</dbReference>
<comment type="caution">
    <text evidence="3">The sequence shown here is derived from an EMBL/GenBank/DDBJ whole genome shotgun (WGS) entry which is preliminary data.</text>
</comment>
<evidence type="ECO:0000313" key="4">
    <source>
        <dbReference type="Proteomes" id="UP000266177"/>
    </source>
</evidence>
<dbReference type="GO" id="GO:0006629">
    <property type="term" value="P:lipid metabolic process"/>
    <property type="evidence" value="ECO:0007669"/>
    <property type="project" value="InterPro"/>
</dbReference>
<dbReference type="InterPro" id="IPR030395">
    <property type="entry name" value="GP_PDE_dom"/>
</dbReference>
<dbReference type="InterPro" id="IPR017946">
    <property type="entry name" value="PLC-like_Pdiesterase_TIM-brl"/>
</dbReference>
<feature type="transmembrane region" description="Helical" evidence="1">
    <location>
        <begin position="333"/>
        <end position="352"/>
    </location>
</feature>
<dbReference type="PANTHER" id="PTHR46211">
    <property type="entry name" value="GLYCEROPHOSPHORYL DIESTER PHOSPHODIESTERASE"/>
    <property type="match status" value="1"/>
</dbReference>
<evidence type="ECO:0000259" key="2">
    <source>
        <dbReference type="PROSITE" id="PS51704"/>
    </source>
</evidence>
<dbReference type="PANTHER" id="PTHR46211:SF8">
    <property type="entry name" value="PHOSPHODIESTERASE"/>
    <property type="match status" value="1"/>
</dbReference>
<evidence type="ECO:0000256" key="1">
    <source>
        <dbReference type="SAM" id="Phobius"/>
    </source>
</evidence>